<comment type="caution">
    <text evidence="2">The sequence shown here is derived from an EMBL/GenBank/DDBJ whole genome shotgun (WGS) entry which is preliminary data.</text>
</comment>
<reference evidence="2 3" key="1">
    <citation type="submission" date="2024-07" db="EMBL/GenBank/DDBJ databases">
        <title>Section-level genome sequencing and comparative genomics of Aspergillus sections Usti and Cavernicolus.</title>
        <authorList>
            <consortium name="Lawrence Berkeley National Laboratory"/>
            <person name="Nybo J.L."/>
            <person name="Vesth T.C."/>
            <person name="Theobald S."/>
            <person name="Frisvad J.C."/>
            <person name="Larsen T.O."/>
            <person name="Kjaerboelling I."/>
            <person name="Rothschild-Mancinelli K."/>
            <person name="Lyhne E.K."/>
            <person name="Kogle M.E."/>
            <person name="Barry K."/>
            <person name="Clum A."/>
            <person name="Na H."/>
            <person name="Ledsgaard L."/>
            <person name="Lin J."/>
            <person name="Lipzen A."/>
            <person name="Kuo A."/>
            <person name="Riley R."/>
            <person name="Mondo S."/>
            <person name="Labutti K."/>
            <person name="Haridas S."/>
            <person name="Pangalinan J."/>
            <person name="Salamov A.A."/>
            <person name="Simmons B.A."/>
            <person name="Magnuson J.K."/>
            <person name="Chen J."/>
            <person name="Drula E."/>
            <person name="Henrissat B."/>
            <person name="Wiebenga A."/>
            <person name="Lubbers R.J."/>
            <person name="Gomes A.C."/>
            <person name="Makela M.R."/>
            <person name="Stajich J."/>
            <person name="Grigoriev I.V."/>
            <person name="Mortensen U.H."/>
            <person name="De Vries R.P."/>
            <person name="Baker S.E."/>
            <person name="Andersen M.R."/>
        </authorList>
    </citation>
    <scope>NUCLEOTIDE SEQUENCE [LARGE SCALE GENOMIC DNA]</scope>
    <source>
        <strain evidence="2 3">CBS 588.65</strain>
    </source>
</reference>
<keyword evidence="3" id="KW-1185">Reference proteome</keyword>
<gene>
    <name evidence="2" type="ORF">BJX63DRAFT_115180</name>
</gene>
<evidence type="ECO:0000256" key="1">
    <source>
        <dbReference type="SAM" id="MobiDB-lite"/>
    </source>
</evidence>
<dbReference type="EMBL" id="JBFXLT010000185">
    <property type="protein sequence ID" value="KAL2802410.1"/>
    <property type="molecule type" value="Genomic_DNA"/>
</dbReference>
<name>A0ABR4GV67_9EURO</name>
<protein>
    <submittedName>
        <fullName evidence="2">Uncharacterized protein</fullName>
    </submittedName>
</protein>
<accession>A0ABR4GV67</accession>
<evidence type="ECO:0000313" key="2">
    <source>
        <dbReference type="EMBL" id="KAL2802410.1"/>
    </source>
</evidence>
<dbReference type="Proteomes" id="UP001610334">
    <property type="component" value="Unassembled WGS sequence"/>
</dbReference>
<sequence length="176" mass="19390">MLNYLRVASFFYFKSSLQTYIYIDIATAWNSTPSLISRLSTSTHYNSSDPLDKPDYNTTCSRRMADSPQPHTCRRPSNSPRTPGSGPSPCRKGSRTYSAVAVGLARSSPWMLARCSGIGFARSFRRLRSLAKGSFVLGKGGAAYLGNPIRRRLGLAHRTMSTACLGLRCGWRLRGA</sequence>
<evidence type="ECO:0000313" key="3">
    <source>
        <dbReference type="Proteomes" id="UP001610334"/>
    </source>
</evidence>
<proteinExistence type="predicted"/>
<organism evidence="2 3">
    <name type="scientific">Aspergillus granulosus</name>
    <dbReference type="NCBI Taxonomy" id="176169"/>
    <lineage>
        <taxon>Eukaryota</taxon>
        <taxon>Fungi</taxon>
        <taxon>Dikarya</taxon>
        <taxon>Ascomycota</taxon>
        <taxon>Pezizomycotina</taxon>
        <taxon>Eurotiomycetes</taxon>
        <taxon>Eurotiomycetidae</taxon>
        <taxon>Eurotiales</taxon>
        <taxon>Aspergillaceae</taxon>
        <taxon>Aspergillus</taxon>
        <taxon>Aspergillus subgen. Nidulantes</taxon>
    </lineage>
</organism>
<feature type="region of interest" description="Disordered" evidence="1">
    <location>
        <begin position="42"/>
        <end position="93"/>
    </location>
</feature>